<evidence type="ECO:0000256" key="2">
    <source>
        <dbReference type="ARBA" id="ARBA00022900"/>
    </source>
</evidence>
<feature type="region of interest" description="Disordered" evidence="4">
    <location>
        <begin position="193"/>
        <end position="222"/>
    </location>
</feature>
<comment type="caution">
    <text evidence="8">The sequence shown here is derived from an EMBL/GenBank/DDBJ whole genome shotgun (WGS) entry which is preliminary data.</text>
</comment>
<evidence type="ECO:0000313" key="9">
    <source>
        <dbReference type="Proteomes" id="UP000324632"/>
    </source>
</evidence>
<dbReference type="EMBL" id="SOYY01000002">
    <property type="protein sequence ID" value="KAA0724302.1"/>
    <property type="molecule type" value="Genomic_DNA"/>
</dbReference>
<dbReference type="PANTHER" id="PTHR10083">
    <property type="entry name" value="KUNITZ-TYPE PROTEASE INHIBITOR-RELATED"/>
    <property type="match status" value="1"/>
</dbReference>
<reference evidence="8 9" key="1">
    <citation type="journal article" date="2019" name="Mol. Ecol. Resour.">
        <title>Chromosome-level genome assembly of Triplophysa tibetana, a fish adapted to the harsh high-altitude environment of the Tibetan Plateau.</title>
        <authorList>
            <person name="Yang X."/>
            <person name="Liu H."/>
            <person name="Ma Z."/>
            <person name="Zou Y."/>
            <person name="Zou M."/>
            <person name="Mao Y."/>
            <person name="Li X."/>
            <person name="Wang H."/>
            <person name="Chen T."/>
            <person name="Wang W."/>
            <person name="Yang R."/>
        </authorList>
    </citation>
    <scope>NUCLEOTIDE SEQUENCE [LARGE SCALE GENOMIC DNA]</scope>
    <source>
        <strain evidence="8">TTIB1903HZAU</strain>
        <tissue evidence="8">Muscle</tissue>
    </source>
</reference>
<feature type="domain" description="BPTI/Kunitz inhibitor" evidence="7">
    <location>
        <begin position="27"/>
        <end position="79"/>
    </location>
</feature>
<keyword evidence="5" id="KW-0812">Transmembrane</keyword>
<sequence length="222" mass="24853">MRDLAIILFLFALYHNILAQNGKPEICSMAPEKDDGTAVEVKIYMFYDQTQDNCFPFRYSGNGGKGNHFTSDRDCMRNCSDRAEELYPTDRTQACALPLKRGQCTGGYLRHYYSPEHHTCKTFYWTGCVGNGNRFLSFLDCNATCYKATDAGLEDHSGETDVPVGIILGVVFGLIGAIILIVVIVFAVKKKPSLKKREKKEKAKSEQPLKEDRVEMAGVDAQ</sequence>
<evidence type="ECO:0000256" key="3">
    <source>
        <dbReference type="ARBA" id="ARBA00023157"/>
    </source>
</evidence>
<proteinExistence type="predicted"/>
<evidence type="ECO:0000256" key="4">
    <source>
        <dbReference type="SAM" id="MobiDB-lite"/>
    </source>
</evidence>
<dbReference type="SUPFAM" id="SSF57362">
    <property type="entry name" value="BPTI-like"/>
    <property type="match status" value="2"/>
</dbReference>
<keyword evidence="6" id="KW-0732">Signal</keyword>
<dbReference type="Proteomes" id="UP000324632">
    <property type="component" value="Chromosome 2"/>
</dbReference>
<dbReference type="InterPro" id="IPR036880">
    <property type="entry name" value="Kunitz_BPTI_sf"/>
</dbReference>
<keyword evidence="1" id="KW-0646">Protease inhibitor</keyword>
<feature type="signal peptide" evidence="6">
    <location>
        <begin position="1"/>
        <end position="19"/>
    </location>
</feature>
<dbReference type="SMART" id="SM00131">
    <property type="entry name" value="KU"/>
    <property type="match status" value="2"/>
</dbReference>
<protein>
    <submittedName>
        <fullName evidence="8">Inter-alpha-trypsin inhibitor</fullName>
    </submittedName>
</protein>
<evidence type="ECO:0000256" key="1">
    <source>
        <dbReference type="ARBA" id="ARBA00022690"/>
    </source>
</evidence>
<dbReference type="InterPro" id="IPR020901">
    <property type="entry name" value="Prtase_inh_Kunz-CS"/>
</dbReference>
<keyword evidence="5" id="KW-0472">Membrane</keyword>
<name>A0A5A9PRQ6_9TELE</name>
<dbReference type="GO" id="GO:0005615">
    <property type="term" value="C:extracellular space"/>
    <property type="evidence" value="ECO:0007669"/>
    <property type="project" value="TreeGrafter"/>
</dbReference>
<dbReference type="InterPro" id="IPR050098">
    <property type="entry name" value="TFPI/VKTCI-like"/>
</dbReference>
<keyword evidence="3" id="KW-1015">Disulfide bond</keyword>
<gene>
    <name evidence="8" type="ORF">E1301_Tti003570</name>
</gene>
<dbReference type="InterPro" id="IPR002223">
    <property type="entry name" value="Kunitz_BPTI"/>
</dbReference>
<dbReference type="PRINTS" id="PR00759">
    <property type="entry name" value="BASICPTASE"/>
</dbReference>
<feature type="domain" description="BPTI/Kunitz inhibitor" evidence="7">
    <location>
        <begin position="95"/>
        <end position="145"/>
    </location>
</feature>
<organism evidence="8 9">
    <name type="scientific">Triplophysa tibetana</name>
    <dbReference type="NCBI Taxonomy" id="1572043"/>
    <lineage>
        <taxon>Eukaryota</taxon>
        <taxon>Metazoa</taxon>
        <taxon>Chordata</taxon>
        <taxon>Craniata</taxon>
        <taxon>Vertebrata</taxon>
        <taxon>Euteleostomi</taxon>
        <taxon>Actinopterygii</taxon>
        <taxon>Neopterygii</taxon>
        <taxon>Teleostei</taxon>
        <taxon>Ostariophysi</taxon>
        <taxon>Cypriniformes</taxon>
        <taxon>Nemacheilidae</taxon>
        <taxon>Triplophysa</taxon>
    </lineage>
</organism>
<feature type="chain" id="PRO_5022755850" evidence="6">
    <location>
        <begin position="20"/>
        <end position="222"/>
    </location>
</feature>
<dbReference type="PANTHER" id="PTHR10083:SF328">
    <property type="entry name" value="TISSUE FACTOR PATHWAY INHIBITOR"/>
    <property type="match status" value="1"/>
</dbReference>
<keyword evidence="2" id="KW-0722">Serine protease inhibitor</keyword>
<feature type="compositionally biased region" description="Basic and acidic residues" evidence="4">
    <location>
        <begin position="200"/>
        <end position="215"/>
    </location>
</feature>
<dbReference type="CDD" id="cd00109">
    <property type="entry name" value="Kunitz-type"/>
    <property type="match status" value="1"/>
</dbReference>
<keyword evidence="9" id="KW-1185">Reference proteome</keyword>
<dbReference type="GO" id="GO:0004867">
    <property type="term" value="F:serine-type endopeptidase inhibitor activity"/>
    <property type="evidence" value="ECO:0007669"/>
    <property type="project" value="UniProtKB-KW"/>
</dbReference>
<dbReference type="PROSITE" id="PS50279">
    <property type="entry name" value="BPTI_KUNITZ_2"/>
    <property type="match status" value="2"/>
</dbReference>
<dbReference type="AlphaFoldDB" id="A0A5A9PRQ6"/>
<dbReference type="Pfam" id="PF00014">
    <property type="entry name" value="Kunitz_BPTI"/>
    <property type="match status" value="2"/>
</dbReference>
<keyword evidence="5" id="KW-1133">Transmembrane helix</keyword>
<feature type="transmembrane region" description="Helical" evidence="5">
    <location>
        <begin position="166"/>
        <end position="188"/>
    </location>
</feature>
<evidence type="ECO:0000256" key="5">
    <source>
        <dbReference type="SAM" id="Phobius"/>
    </source>
</evidence>
<evidence type="ECO:0000256" key="6">
    <source>
        <dbReference type="SAM" id="SignalP"/>
    </source>
</evidence>
<evidence type="ECO:0000313" key="8">
    <source>
        <dbReference type="EMBL" id="KAA0724302.1"/>
    </source>
</evidence>
<dbReference type="Gene3D" id="4.10.410.10">
    <property type="entry name" value="Pancreatic trypsin inhibitor Kunitz domain"/>
    <property type="match status" value="2"/>
</dbReference>
<accession>A0A5A9PRQ6</accession>
<evidence type="ECO:0000259" key="7">
    <source>
        <dbReference type="PROSITE" id="PS50279"/>
    </source>
</evidence>
<dbReference type="PROSITE" id="PS00280">
    <property type="entry name" value="BPTI_KUNITZ_1"/>
    <property type="match status" value="1"/>
</dbReference>